<dbReference type="SUPFAM" id="SSF52096">
    <property type="entry name" value="ClpP/crotonase"/>
    <property type="match status" value="1"/>
</dbReference>
<dbReference type="RefSeq" id="WP_116235749.1">
    <property type="nucleotide sequence ID" value="NZ_QRDP01000004.1"/>
</dbReference>
<evidence type="ECO:0000256" key="1">
    <source>
        <dbReference type="ARBA" id="ARBA00005254"/>
    </source>
</evidence>
<gene>
    <name evidence="4" type="ORF">DFR46_1354</name>
</gene>
<comment type="similarity">
    <text evidence="1">Belongs to the enoyl-CoA hydratase/isomerase family.</text>
</comment>
<dbReference type="InterPro" id="IPR014748">
    <property type="entry name" value="Enoyl-CoA_hydra_C"/>
</dbReference>
<dbReference type="Pfam" id="PF00378">
    <property type="entry name" value="ECH_1"/>
    <property type="match status" value="1"/>
</dbReference>
<dbReference type="EMBL" id="QRDP01000004">
    <property type="protein sequence ID" value="RED16332.1"/>
    <property type="molecule type" value="Genomic_DNA"/>
</dbReference>
<keyword evidence="3" id="KW-0456">Lyase</keyword>
<dbReference type="OrthoDB" id="5730382at2"/>
<dbReference type="CDD" id="cd06558">
    <property type="entry name" value="crotonase-like"/>
    <property type="match status" value="1"/>
</dbReference>
<dbReference type="Gene3D" id="1.10.12.10">
    <property type="entry name" value="Lyase 2-enoyl-coa Hydratase, Chain A, domain 2"/>
    <property type="match status" value="1"/>
</dbReference>
<evidence type="ECO:0000256" key="2">
    <source>
        <dbReference type="ARBA" id="ARBA00023098"/>
    </source>
</evidence>
<dbReference type="InterPro" id="IPR001753">
    <property type="entry name" value="Enoyl-CoA_hydra/iso"/>
</dbReference>
<proteinExistence type="inferred from homology"/>
<dbReference type="PANTHER" id="PTHR11941:SF169">
    <property type="entry name" value="(7AS)-7A-METHYL-1,5-DIOXO-2,3,5,6,7,7A-HEXAHYDRO-1H-INDENE-CARBOXYL-COA HYDROLASE"/>
    <property type="match status" value="1"/>
</dbReference>
<dbReference type="AlphaFoldDB" id="A0A3D9FFJ0"/>
<dbReference type="GO" id="GO:0016829">
    <property type="term" value="F:lyase activity"/>
    <property type="evidence" value="ECO:0007669"/>
    <property type="project" value="UniProtKB-KW"/>
</dbReference>
<dbReference type="GO" id="GO:0006635">
    <property type="term" value="P:fatty acid beta-oxidation"/>
    <property type="evidence" value="ECO:0007669"/>
    <property type="project" value="TreeGrafter"/>
</dbReference>
<keyword evidence="2" id="KW-0443">Lipid metabolism</keyword>
<evidence type="ECO:0000256" key="3">
    <source>
        <dbReference type="ARBA" id="ARBA00023239"/>
    </source>
</evidence>
<name>A0A3D9FFJ0_9SPHN</name>
<dbReference type="Gene3D" id="3.90.226.10">
    <property type="entry name" value="2-enoyl-CoA Hydratase, Chain A, domain 1"/>
    <property type="match status" value="1"/>
</dbReference>
<comment type="caution">
    <text evidence="4">The sequence shown here is derived from an EMBL/GenBank/DDBJ whole genome shotgun (WGS) entry which is preliminary data.</text>
</comment>
<evidence type="ECO:0000313" key="5">
    <source>
        <dbReference type="Proteomes" id="UP000256310"/>
    </source>
</evidence>
<accession>A0A3D9FFJ0</accession>
<organism evidence="4 5">
    <name type="scientific">Parasphingopyxis lamellibrachiae</name>
    <dbReference type="NCBI Taxonomy" id="680125"/>
    <lineage>
        <taxon>Bacteria</taxon>
        <taxon>Pseudomonadati</taxon>
        <taxon>Pseudomonadota</taxon>
        <taxon>Alphaproteobacteria</taxon>
        <taxon>Sphingomonadales</taxon>
        <taxon>Sphingomonadaceae</taxon>
        <taxon>Parasphingopyxis</taxon>
    </lineage>
</organism>
<dbReference type="Proteomes" id="UP000256310">
    <property type="component" value="Unassembled WGS sequence"/>
</dbReference>
<dbReference type="PANTHER" id="PTHR11941">
    <property type="entry name" value="ENOYL-COA HYDRATASE-RELATED"/>
    <property type="match status" value="1"/>
</dbReference>
<sequence length="271" mass="28621">MSPARDLPQCTDSDLSLTDGVALLRFCRDDVRNALTGTALIGDIVNVCNWANEDERVGALILNGNGRAFSAGGNIKDMASKSGMFGGEPMAVQDAYRRGIQKMSLAVYRTEIPVIAAVNGAAIGAGLDLACMCDIRLGSRRAKVAESFVTLGLVPGDGGAWFLPRVVGTQRAAEMTFSGRLVEADEALEIGLFLELCEPDALLDRALVLAAGFAGQPRRAIRLAKRLLAMGQRMPLDDFLDHCAGLQALAHHGTEHDAAVAAAISKITSKA</sequence>
<dbReference type="InterPro" id="IPR029045">
    <property type="entry name" value="ClpP/crotonase-like_dom_sf"/>
</dbReference>
<evidence type="ECO:0000313" key="4">
    <source>
        <dbReference type="EMBL" id="RED16332.1"/>
    </source>
</evidence>
<keyword evidence="5" id="KW-1185">Reference proteome</keyword>
<protein>
    <submittedName>
        <fullName evidence="4">Enoyl-CoA hydratase/carnithine racemase</fullName>
    </submittedName>
</protein>
<reference evidence="4 5" key="1">
    <citation type="submission" date="2018-07" db="EMBL/GenBank/DDBJ databases">
        <title>Genomic Encyclopedia of Type Strains, Phase IV (KMG-IV): sequencing the most valuable type-strain genomes for metagenomic binning, comparative biology and taxonomic classification.</title>
        <authorList>
            <person name="Goeker M."/>
        </authorList>
    </citation>
    <scope>NUCLEOTIDE SEQUENCE [LARGE SCALE GENOMIC DNA]</scope>
    <source>
        <strain evidence="4 5">DSM 26725</strain>
    </source>
</reference>